<proteinExistence type="predicted"/>
<comment type="caution">
    <text evidence="4">The sequence shown here is derived from an EMBL/GenBank/DDBJ whole genome shotgun (WGS) entry which is preliminary data.</text>
</comment>
<keyword evidence="1" id="KW-0143">Chaperone</keyword>
<dbReference type="PANTHER" id="PTHR43096:SF52">
    <property type="entry name" value="DNAJ HOMOLOG 1, MITOCHONDRIAL-RELATED"/>
    <property type="match status" value="1"/>
</dbReference>
<feature type="domain" description="Chaperone DnaJ C-terminal" evidence="3">
    <location>
        <begin position="6"/>
        <end position="154"/>
    </location>
</feature>
<dbReference type="GO" id="GO:0005737">
    <property type="term" value="C:cytoplasm"/>
    <property type="evidence" value="ECO:0007669"/>
    <property type="project" value="TreeGrafter"/>
</dbReference>
<protein>
    <recommendedName>
        <fullName evidence="3">Chaperone DnaJ C-terminal domain-containing protein</fullName>
    </recommendedName>
</protein>
<dbReference type="PANTHER" id="PTHR43096">
    <property type="entry name" value="DNAJ HOMOLOG 1, MITOCHONDRIAL-RELATED"/>
    <property type="match status" value="1"/>
</dbReference>
<dbReference type="Proteomes" id="UP000326912">
    <property type="component" value="Unassembled WGS sequence"/>
</dbReference>
<keyword evidence="5" id="KW-1185">Reference proteome</keyword>
<evidence type="ECO:0000256" key="2">
    <source>
        <dbReference type="SAM" id="MobiDB-lite"/>
    </source>
</evidence>
<name>A0A5J4KR83_9CHLR</name>
<dbReference type="SUPFAM" id="SSF49493">
    <property type="entry name" value="HSP40/DnaJ peptide-binding domain"/>
    <property type="match status" value="2"/>
</dbReference>
<dbReference type="FunFam" id="2.60.260.20:FF:000013">
    <property type="entry name" value="DnaJ subfamily B member 11"/>
    <property type="match status" value="1"/>
</dbReference>
<evidence type="ECO:0000313" key="4">
    <source>
        <dbReference type="EMBL" id="GER90395.1"/>
    </source>
</evidence>
<evidence type="ECO:0000259" key="3">
    <source>
        <dbReference type="Pfam" id="PF01556"/>
    </source>
</evidence>
<dbReference type="InterPro" id="IPR002939">
    <property type="entry name" value="DnaJ_C"/>
</dbReference>
<organism evidence="4 5">
    <name type="scientific">Dictyobacter vulcani</name>
    <dbReference type="NCBI Taxonomy" id="2607529"/>
    <lineage>
        <taxon>Bacteria</taxon>
        <taxon>Bacillati</taxon>
        <taxon>Chloroflexota</taxon>
        <taxon>Ktedonobacteria</taxon>
        <taxon>Ktedonobacterales</taxon>
        <taxon>Dictyobacteraceae</taxon>
        <taxon>Dictyobacter</taxon>
    </lineage>
</organism>
<dbReference type="CDD" id="cd10747">
    <property type="entry name" value="DnaJ_C"/>
    <property type="match status" value="1"/>
</dbReference>
<reference evidence="4 5" key="1">
    <citation type="submission" date="2019-10" db="EMBL/GenBank/DDBJ databases">
        <title>Dictyobacter vulcani sp. nov., within the class Ktedonobacteria, isolated from soil of volcanic Mt. Zao.</title>
        <authorList>
            <person name="Zheng Y."/>
            <person name="Wang C.M."/>
            <person name="Sakai Y."/>
            <person name="Abe K."/>
            <person name="Yokota A."/>
            <person name="Yabe S."/>
        </authorList>
    </citation>
    <scope>NUCLEOTIDE SEQUENCE [LARGE SCALE GENOMIC DNA]</scope>
    <source>
        <strain evidence="4 5">W12</strain>
    </source>
</reference>
<dbReference type="Gene3D" id="2.60.260.20">
    <property type="entry name" value="Urease metallochaperone UreE, N-terminal domain"/>
    <property type="match status" value="2"/>
</dbReference>
<dbReference type="GO" id="GO:0051082">
    <property type="term" value="F:unfolded protein binding"/>
    <property type="evidence" value="ECO:0007669"/>
    <property type="project" value="InterPro"/>
</dbReference>
<sequence>MAGQDIEADVEVSLREAYQGSQRVLELAEPDGSTRRLEVKIPAGVDEGARIRISGQGMAGNPRGNLYLRVHLLADPQFTRDGTTLRTTVHAPLTTVMLGGEVPVPLPDGRRLMLRVPAGTNDGRSLRLRGQGMPQTGHPDTRGDLYAEIHVDLPTHLTEEQRRLFEAFAQSLGSTV</sequence>
<accession>A0A5J4KR83</accession>
<dbReference type="GO" id="GO:0042026">
    <property type="term" value="P:protein refolding"/>
    <property type="evidence" value="ECO:0007669"/>
    <property type="project" value="TreeGrafter"/>
</dbReference>
<evidence type="ECO:0000313" key="5">
    <source>
        <dbReference type="Proteomes" id="UP000326912"/>
    </source>
</evidence>
<dbReference type="EMBL" id="BKZW01000002">
    <property type="protein sequence ID" value="GER90395.1"/>
    <property type="molecule type" value="Genomic_DNA"/>
</dbReference>
<feature type="region of interest" description="Disordered" evidence="2">
    <location>
        <begin position="120"/>
        <end position="143"/>
    </location>
</feature>
<dbReference type="AlphaFoldDB" id="A0A5J4KR83"/>
<dbReference type="Pfam" id="PF01556">
    <property type="entry name" value="DnaJ_C"/>
    <property type="match status" value="1"/>
</dbReference>
<evidence type="ECO:0000256" key="1">
    <source>
        <dbReference type="ARBA" id="ARBA00023186"/>
    </source>
</evidence>
<dbReference type="InterPro" id="IPR008971">
    <property type="entry name" value="HSP40/DnaJ_pept-bd"/>
</dbReference>
<gene>
    <name evidence="4" type="ORF">KDW_45570</name>
</gene>